<evidence type="ECO:0000256" key="1">
    <source>
        <dbReference type="SAM" id="MobiDB-lite"/>
    </source>
</evidence>
<evidence type="ECO:0000313" key="2">
    <source>
        <dbReference type="EMBL" id="PIA17114.1"/>
    </source>
</evidence>
<feature type="compositionally biased region" description="Basic residues" evidence="1">
    <location>
        <begin position="117"/>
        <end position="127"/>
    </location>
</feature>
<gene>
    <name evidence="2" type="ORF">COEREDRAFT_86512</name>
</gene>
<feature type="region of interest" description="Disordered" evidence="1">
    <location>
        <begin position="105"/>
        <end position="136"/>
    </location>
</feature>
<dbReference type="InterPro" id="IPR039875">
    <property type="entry name" value="LENG1-like"/>
</dbReference>
<keyword evidence="3" id="KW-1185">Reference proteome</keyword>
<reference evidence="2 3" key="1">
    <citation type="journal article" date="2015" name="Genome Biol. Evol.">
        <title>Phylogenomic analyses indicate that early fungi evolved digesting cell walls of algal ancestors of land plants.</title>
        <authorList>
            <person name="Chang Y."/>
            <person name="Wang S."/>
            <person name="Sekimoto S."/>
            <person name="Aerts A.L."/>
            <person name="Choi C."/>
            <person name="Clum A."/>
            <person name="LaButti K.M."/>
            <person name="Lindquist E.A."/>
            <person name="Yee Ngan C."/>
            <person name="Ohm R.A."/>
            <person name="Salamov A.A."/>
            <person name="Grigoriev I.V."/>
            <person name="Spatafora J.W."/>
            <person name="Berbee M.L."/>
        </authorList>
    </citation>
    <scope>NUCLEOTIDE SEQUENCE [LARGE SCALE GENOMIC DNA]</scope>
    <source>
        <strain evidence="2 3">NRRL 1564</strain>
    </source>
</reference>
<dbReference type="PANTHER" id="PTHR22093">
    <property type="entry name" value="LEUKOCYTE RECEPTOR CLUSTER LRC MEMBER 1"/>
    <property type="match status" value="1"/>
</dbReference>
<sequence>MGKLKILPQKSWHVYSKRNRDKVRQDEEQAGASNQIQHFEPKKNTIESRPQRLGKQPQPWYMERKEKSVSEAEKLAELLVGDPLIAMRAHDQRVEKRRKKLANIEAEARFISNDKHERRHRKKKKDNYKHQDKHHD</sequence>
<feature type="compositionally biased region" description="Basic and acidic residues" evidence="1">
    <location>
        <begin position="106"/>
        <end position="116"/>
    </location>
</feature>
<name>A0A2G5BDM0_COERN</name>
<proteinExistence type="predicted"/>
<dbReference type="EMBL" id="KZ303496">
    <property type="protein sequence ID" value="PIA17114.1"/>
    <property type="molecule type" value="Genomic_DNA"/>
</dbReference>
<evidence type="ECO:0008006" key="4">
    <source>
        <dbReference type="Google" id="ProtNLM"/>
    </source>
</evidence>
<feature type="compositionally biased region" description="Basic and acidic residues" evidence="1">
    <location>
        <begin position="39"/>
        <end position="50"/>
    </location>
</feature>
<organism evidence="2 3">
    <name type="scientific">Coemansia reversa (strain ATCC 12441 / NRRL 1564)</name>
    <dbReference type="NCBI Taxonomy" id="763665"/>
    <lineage>
        <taxon>Eukaryota</taxon>
        <taxon>Fungi</taxon>
        <taxon>Fungi incertae sedis</taxon>
        <taxon>Zoopagomycota</taxon>
        <taxon>Kickxellomycotina</taxon>
        <taxon>Kickxellomycetes</taxon>
        <taxon>Kickxellales</taxon>
        <taxon>Kickxellaceae</taxon>
        <taxon>Coemansia</taxon>
    </lineage>
</organism>
<dbReference type="Proteomes" id="UP000242474">
    <property type="component" value="Unassembled WGS sequence"/>
</dbReference>
<dbReference type="PANTHER" id="PTHR22093:SF0">
    <property type="entry name" value="LEUKOCYTE RECEPTOR CLUSTER MEMBER 1"/>
    <property type="match status" value="1"/>
</dbReference>
<feature type="region of interest" description="Disordered" evidence="1">
    <location>
        <begin position="15"/>
        <end position="66"/>
    </location>
</feature>
<dbReference type="AlphaFoldDB" id="A0A2G5BDM0"/>
<dbReference type="OrthoDB" id="2159131at2759"/>
<protein>
    <recommendedName>
        <fullName evidence="4">CBF1-interacting co-repressor CIR N-terminal domain-containing protein</fullName>
    </recommendedName>
</protein>
<evidence type="ECO:0000313" key="3">
    <source>
        <dbReference type="Proteomes" id="UP000242474"/>
    </source>
</evidence>
<accession>A0A2G5BDM0</accession>